<dbReference type="STRING" id="329726.AM1_0093"/>
<reference evidence="1 2" key="1">
    <citation type="journal article" date="2008" name="Proc. Natl. Acad. Sci. U.S.A.">
        <title>Niche adaptation and genome expansion in the chlorophyll d-producing cyanobacterium Acaryochloris marina.</title>
        <authorList>
            <person name="Swingley W.D."/>
            <person name="Chen M."/>
            <person name="Cheung P.C."/>
            <person name="Conrad A.L."/>
            <person name="Dejesa L.C."/>
            <person name="Hao J."/>
            <person name="Honchak B.M."/>
            <person name="Karbach L.E."/>
            <person name="Kurdoglu A."/>
            <person name="Lahiri S."/>
            <person name="Mastrian S.D."/>
            <person name="Miyashita H."/>
            <person name="Page L."/>
            <person name="Ramakrishna P."/>
            <person name="Satoh S."/>
            <person name="Sattley W.M."/>
            <person name="Shimada Y."/>
            <person name="Taylor H.L."/>
            <person name="Tomo T."/>
            <person name="Tsuchiya T."/>
            <person name="Wang Z.T."/>
            <person name="Raymond J."/>
            <person name="Mimuro M."/>
            <person name="Blankenship R.E."/>
            <person name="Touchman J.W."/>
        </authorList>
    </citation>
    <scope>NUCLEOTIDE SEQUENCE [LARGE SCALE GENOMIC DNA]</scope>
    <source>
        <strain evidence="2">MBIC 11017</strain>
    </source>
</reference>
<dbReference type="KEGG" id="amr:AM1_0093"/>
<organism evidence="1 2">
    <name type="scientific">Acaryochloris marina (strain MBIC 11017)</name>
    <dbReference type="NCBI Taxonomy" id="329726"/>
    <lineage>
        <taxon>Bacteria</taxon>
        <taxon>Bacillati</taxon>
        <taxon>Cyanobacteriota</taxon>
        <taxon>Cyanophyceae</taxon>
        <taxon>Acaryochloridales</taxon>
        <taxon>Acaryochloridaceae</taxon>
        <taxon>Acaryochloris</taxon>
    </lineage>
</organism>
<dbReference type="HOGENOM" id="CLU_3228048_0_0_3"/>
<gene>
    <name evidence="1" type="ordered locus">AM1_0093</name>
</gene>
<accession>B0C687</accession>
<keyword evidence="2" id="KW-1185">Reference proteome</keyword>
<sequence length="43" mass="5086">MQAFLTLNQSLPLKNQDFLTSLVLFEKPFWSDQFATHRSKQKT</sequence>
<name>B0C687_ACAM1</name>
<dbReference type="EMBL" id="CP000828">
    <property type="protein sequence ID" value="ABW25181.1"/>
    <property type="molecule type" value="Genomic_DNA"/>
</dbReference>
<dbReference type="AlphaFoldDB" id="B0C687"/>
<evidence type="ECO:0000313" key="1">
    <source>
        <dbReference type="EMBL" id="ABW25181.1"/>
    </source>
</evidence>
<dbReference type="Proteomes" id="UP000000268">
    <property type="component" value="Chromosome"/>
</dbReference>
<proteinExistence type="predicted"/>
<protein>
    <submittedName>
        <fullName evidence="1">Uncharacterized protein</fullName>
    </submittedName>
</protein>
<evidence type="ECO:0000313" key="2">
    <source>
        <dbReference type="Proteomes" id="UP000000268"/>
    </source>
</evidence>